<sequence length="390" mass="42356">MFALINAKIYTGDSLHNTPFLENKAILVNGNKIDAIIDKENLPKDIETFDLKGLNLAPGLIDLQLNGCGGVQFNDNFDSVSAKTLAVMQASNEKYGCTSFLPTLITSNDALIKHAVITMRDYLENSQNTHQALGLHIEGPYLSVHKKGTHNAKLIRKINTEMLEFLCENADVIKMLTLAPEEVDDNAIKRLSDAGIVVSAGHSNSLYERAKESFSAGISFSTHLFNAMPYITGREPGLVGAILDTPQVYAGIIADGHHIAWSNIRLAKSLKQDKLILVTDATAPAGTELDTFFFAGKTIYHKDGACLDENGTLSGSAATLIKCVENCVNKVGFSLDEAIRMATLYPARSIKVDHLLGSIAVGKIANLMAFDDKFEIKACFVNGRLTHKIS</sequence>
<comment type="caution">
    <text evidence="7">The sequence shown here is derived from an EMBL/GenBank/DDBJ whole genome shotgun (WGS) entry which is preliminary data.</text>
</comment>
<evidence type="ECO:0000313" key="7">
    <source>
        <dbReference type="EMBL" id="MFC0180374.1"/>
    </source>
</evidence>
<evidence type="ECO:0000313" key="8">
    <source>
        <dbReference type="Proteomes" id="UP001589758"/>
    </source>
</evidence>
<dbReference type="InterPro" id="IPR006680">
    <property type="entry name" value="Amidohydro-rel"/>
</dbReference>
<dbReference type="RefSeq" id="WP_385877484.1">
    <property type="nucleotide sequence ID" value="NZ_JBHLXE010000100.1"/>
</dbReference>
<dbReference type="Proteomes" id="UP001589758">
    <property type="component" value="Unassembled WGS sequence"/>
</dbReference>
<dbReference type="PANTHER" id="PTHR11113">
    <property type="entry name" value="N-ACETYLGLUCOSAMINE-6-PHOSPHATE DEACETYLASE"/>
    <property type="match status" value="1"/>
</dbReference>
<evidence type="ECO:0000256" key="5">
    <source>
        <dbReference type="PIRNR" id="PIRNR038994"/>
    </source>
</evidence>
<dbReference type="Gene3D" id="3.20.20.140">
    <property type="entry name" value="Metal-dependent hydrolases"/>
    <property type="match status" value="1"/>
</dbReference>
<dbReference type="NCBIfam" id="TIGR00221">
    <property type="entry name" value="nagA"/>
    <property type="match status" value="1"/>
</dbReference>
<dbReference type="InterPro" id="IPR003764">
    <property type="entry name" value="GlcNAc_6-P_deAcase"/>
</dbReference>
<dbReference type="Gene3D" id="2.30.40.10">
    <property type="entry name" value="Urease, subunit C, domain 1"/>
    <property type="match status" value="1"/>
</dbReference>
<gene>
    <name evidence="7" type="primary">nagA</name>
    <name evidence="7" type="ORF">ACFFIT_09825</name>
</gene>
<dbReference type="SUPFAM" id="SSF51556">
    <property type="entry name" value="Metallo-dependent hydrolases"/>
    <property type="match status" value="1"/>
</dbReference>
<dbReference type="PIRSF" id="PIRSF038994">
    <property type="entry name" value="NagA"/>
    <property type="match status" value="1"/>
</dbReference>
<dbReference type="InterPro" id="IPR011059">
    <property type="entry name" value="Metal-dep_hydrolase_composite"/>
</dbReference>
<accession>A0ABV6CBK7</accession>
<dbReference type="EC" id="3.5.1.25" evidence="7"/>
<evidence type="ECO:0000256" key="3">
    <source>
        <dbReference type="ARBA" id="ARBA00022801"/>
    </source>
</evidence>
<dbReference type="SUPFAM" id="SSF51338">
    <property type="entry name" value="Composite domain of metallo-dependent hydrolases"/>
    <property type="match status" value="1"/>
</dbReference>
<keyword evidence="2" id="KW-0479">Metal-binding</keyword>
<dbReference type="GO" id="GO:0008448">
    <property type="term" value="F:N-acetylglucosamine-6-phosphate deacetylase activity"/>
    <property type="evidence" value="ECO:0007669"/>
    <property type="project" value="UniProtKB-EC"/>
</dbReference>
<dbReference type="Pfam" id="PF01979">
    <property type="entry name" value="Amidohydro_1"/>
    <property type="match status" value="1"/>
</dbReference>
<protein>
    <submittedName>
        <fullName evidence="7">N-acetylglucosamine-6-phosphate deacetylase</fullName>
        <ecNumber evidence="7">3.5.1.25</ecNumber>
    </submittedName>
</protein>
<proteinExistence type="inferred from homology"/>
<keyword evidence="8" id="KW-1185">Reference proteome</keyword>
<dbReference type="NCBIfam" id="NF008371">
    <property type="entry name" value="PRK11170.1"/>
    <property type="match status" value="1"/>
</dbReference>
<evidence type="ECO:0000256" key="4">
    <source>
        <dbReference type="ARBA" id="ARBA00023277"/>
    </source>
</evidence>
<evidence type="ECO:0000256" key="1">
    <source>
        <dbReference type="ARBA" id="ARBA00010716"/>
    </source>
</evidence>
<organism evidence="7 8">
    <name type="scientific">Thorsellia kenyensis</name>
    <dbReference type="NCBI Taxonomy" id="1549888"/>
    <lineage>
        <taxon>Bacteria</taxon>
        <taxon>Pseudomonadati</taxon>
        <taxon>Pseudomonadota</taxon>
        <taxon>Gammaproteobacteria</taxon>
        <taxon>Enterobacterales</taxon>
        <taxon>Thorselliaceae</taxon>
        <taxon>Thorsellia</taxon>
    </lineage>
</organism>
<evidence type="ECO:0000256" key="2">
    <source>
        <dbReference type="ARBA" id="ARBA00022723"/>
    </source>
</evidence>
<evidence type="ECO:0000259" key="6">
    <source>
        <dbReference type="Pfam" id="PF01979"/>
    </source>
</evidence>
<dbReference type="InterPro" id="IPR032466">
    <property type="entry name" value="Metal_Hydrolase"/>
</dbReference>
<feature type="domain" description="Amidohydrolase-related" evidence="6">
    <location>
        <begin position="56"/>
        <end position="385"/>
    </location>
</feature>
<comment type="similarity">
    <text evidence="1 5">Belongs to the metallo-dependent hydrolases superfamily. NagA family.</text>
</comment>
<dbReference type="PANTHER" id="PTHR11113:SF14">
    <property type="entry name" value="N-ACETYLGLUCOSAMINE-6-PHOSPHATE DEACETYLASE"/>
    <property type="match status" value="1"/>
</dbReference>
<reference evidence="7 8" key="1">
    <citation type="submission" date="2024-09" db="EMBL/GenBank/DDBJ databases">
        <authorList>
            <person name="Sun Q."/>
            <person name="Mori K."/>
        </authorList>
    </citation>
    <scope>NUCLEOTIDE SEQUENCE [LARGE SCALE GENOMIC DNA]</scope>
    <source>
        <strain evidence="7 8">CCM 8545</strain>
    </source>
</reference>
<name>A0ABV6CBK7_9GAMM</name>
<keyword evidence="4 5" id="KW-0119">Carbohydrate metabolism</keyword>
<keyword evidence="3 5" id="KW-0378">Hydrolase</keyword>
<dbReference type="EMBL" id="JBHLXE010000100">
    <property type="protein sequence ID" value="MFC0180374.1"/>
    <property type="molecule type" value="Genomic_DNA"/>
</dbReference>
<dbReference type="CDD" id="cd00854">
    <property type="entry name" value="NagA"/>
    <property type="match status" value="1"/>
</dbReference>